<dbReference type="AlphaFoldDB" id="A0ABD7ZJK6"/>
<gene>
    <name evidence="2" type="ORF">RDV53_01045</name>
</gene>
<protein>
    <submittedName>
        <fullName evidence="2">Uncharacterized protein</fullName>
    </submittedName>
</protein>
<keyword evidence="1" id="KW-0812">Transmembrane</keyword>
<keyword evidence="1" id="KW-1133">Transmembrane helix</keyword>
<proteinExistence type="predicted"/>
<evidence type="ECO:0000256" key="1">
    <source>
        <dbReference type="SAM" id="Phobius"/>
    </source>
</evidence>
<dbReference type="RefSeq" id="WP_005696591.1">
    <property type="nucleotide sequence ID" value="NZ_AFQS01000012.1"/>
</dbReference>
<feature type="transmembrane region" description="Helical" evidence="1">
    <location>
        <begin position="50"/>
        <end position="74"/>
    </location>
</feature>
<name>A0ABD7ZJK6_HAEPA</name>
<keyword evidence="1" id="KW-0472">Membrane</keyword>
<dbReference type="EMBL" id="CP133470">
    <property type="protein sequence ID" value="WMS23976.1"/>
    <property type="molecule type" value="Genomic_DNA"/>
</dbReference>
<dbReference type="GeneID" id="93298083"/>
<evidence type="ECO:0000313" key="2">
    <source>
        <dbReference type="EMBL" id="WMS23976.1"/>
    </source>
</evidence>
<accession>A0ABD7ZJK6</accession>
<sequence length="342" mass="40308">MPEQQREKDLIDKISEFFINKHKDIAYSIRKRGDDEIEIRDSIFDGYARGFIRFVLIGMTLINVFHGSSGIPFYSQYLEAKSDYEWAFNPDKPAREQYLRYKETAQFQYEMDQKEGYSFVSPPKSYDEYKKDILIGSPLKDFVLDIIMIPFVLFAFFLPRPRGFRVNRKKRVIYWQTIFGSHAIAFVPEQGDPLGGINYSRFGLYAFGGHERFSLQLWIDDYLSKRRVTALFGVYPSPSSEHNAQILRAIRAYLTEDNPEFLKYVGRDFKNFGLKFNIALCNAFALRVPFSRKKADRAIEQALAEWNKKTPNQKQGWFNERRATQKIINERHLREELDNEVK</sequence>
<feature type="transmembrane region" description="Helical" evidence="1">
    <location>
        <begin position="142"/>
        <end position="159"/>
    </location>
</feature>
<reference evidence="2 3" key="1">
    <citation type="submission" date="2023-08" db="EMBL/GenBank/DDBJ databases">
        <title>Haemophilus_parainfluenzae_DSM 8978_complete_genome_hifiasm_Zymo_Research_D6332.</title>
        <authorList>
            <person name="Damerum A."/>
        </authorList>
    </citation>
    <scope>NUCLEOTIDE SEQUENCE [LARGE SCALE GENOMIC DNA]</scope>
    <source>
        <strain evidence="2 3">DSM 8978</strain>
    </source>
</reference>
<evidence type="ECO:0000313" key="3">
    <source>
        <dbReference type="Proteomes" id="UP001242781"/>
    </source>
</evidence>
<organism evidence="2 3">
    <name type="scientific">Haemophilus parainfluenzae ATCC 33392</name>
    <dbReference type="NCBI Taxonomy" id="888828"/>
    <lineage>
        <taxon>Bacteria</taxon>
        <taxon>Pseudomonadati</taxon>
        <taxon>Pseudomonadota</taxon>
        <taxon>Gammaproteobacteria</taxon>
        <taxon>Pasteurellales</taxon>
        <taxon>Pasteurellaceae</taxon>
        <taxon>Haemophilus</taxon>
    </lineage>
</organism>
<dbReference type="Proteomes" id="UP001242781">
    <property type="component" value="Chromosome"/>
</dbReference>